<dbReference type="Pfam" id="PF00535">
    <property type="entry name" value="Glycos_transf_2"/>
    <property type="match status" value="1"/>
</dbReference>
<comment type="caution">
    <text evidence="6">The sequence shown here is derived from an EMBL/GenBank/DDBJ whole genome shotgun (WGS) entry which is preliminary data.</text>
</comment>
<gene>
    <name evidence="6" type="ORF">DI599_07175</name>
</gene>
<dbReference type="AlphaFoldDB" id="A0A2W5D417"/>
<organism evidence="6 7">
    <name type="scientific">Pseudomonas kuykendallii</name>
    <dbReference type="NCBI Taxonomy" id="1007099"/>
    <lineage>
        <taxon>Bacteria</taxon>
        <taxon>Pseudomonadati</taxon>
        <taxon>Pseudomonadota</taxon>
        <taxon>Gammaproteobacteria</taxon>
        <taxon>Pseudomonadales</taxon>
        <taxon>Pseudomonadaceae</taxon>
        <taxon>Pseudomonas</taxon>
    </lineage>
</organism>
<keyword evidence="2" id="KW-0472">Membrane</keyword>
<reference evidence="6 7" key="1">
    <citation type="submission" date="2017-08" db="EMBL/GenBank/DDBJ databases">
        <title>Infants hospitalized years apart are colonized by the same room-sourced microbial strains.</title>
        <authorList>
            <person name="Brooks B."/>
            <person name="Olm M.R."/>
            <person name="Firek B.A."/>
            <person name="Baker R."/>
            <person name="Thomas B.C."/>
            <person name="Morowitz M.J."/>
            <person name="Banfield J.F."/>
        </authorList>
    </citation>
    <scope>NUCLEOTIDE SEQUENCE [LARGE SCALE GENOMIC DNA]</scope>
    <source>
        <strain evidence="6">S2_009_000_R2_77</strain>
    </source>
</reference>
<evidence type="ECO:0000256" key="3">
    <source>
        <dbReference type="ARBA" id="ARBA00022676"/>
    </source>
</evidence>
<evidence type="ECO:0000256" key="2">
    <source>
        <dbReference type="ARBA" id="ARBA00022519"/>
    </source>
</evidence>
<sequence length="345" mass="38670">MHLRKERKVMRVYAVVLTYNRQTLLKQCLEAVYRQSRPCDGVIVIDNASTDGTERMLMDGSFPGMEVHILSNNIGAAGGFSAGFRIAYQAGADFVWMMDDDVIPDDDALERLMDAESLLDAKRVDHAFLLSTARTETGLMTNTPSIDQRLNAIAYEGWPMLLEHGLAPVSRATFVSILVPRATIEKHGLPIAQMFIWGEDTEYTLRMTRDVPGYMVGNSKVQHLRQTSGALSIRTETNATRLNYHRHFIRNELYVAAKYRGARALLKCRLRQLRLIRQFVFSGQLNKAYIVFQGLMESFNFSPVVEAADSPLENLGVTSRLMGRSTSVARPESVVYESGEVAAVP</sequence>
<feature type="domain" description="Glycosyltransferase 2-like" evidence="5">
    <location>
        <begin position="14"/>
        <end position="114"/>
    </location>
</feature>
<dbReference type="PANTHER" id="PTHR43179">
    <property type="entry name" value="RHAMNOSYLTRANSFERASE WBBL"/>
    <property type="match status" value="1"/>
</dbReference>
<accession>A0A2W5D417</accession>
<dbReference type="InterPro" id="IPR029044">
    <property type="entry name" value="Nucleotide-diphossugar_trans"/>
</dbReference>
<dbReference type="Proteomes" id="UP000249198">
    <property type="component" value="Unassembled WGS sequence"/>
</dbReference>
<evidence type="ECO:0000313" key="7">
    <source>
        <dbReference type="Proteomes" id="UP000249198"/>
    </source>
</evidence>
<dbReference type="EMBL" id="QFOH01000007">
    <property type="protein sequence ID" value="PZP24993.1"/>
    <property type="molecule type" value="Genomic_DNA"/>
</dbReference>
<dbReference type="SUPFAM" id="SSF53448">
    <property type="entry name" value="Nucleotide-diphospho-sugar transferases"/>
    <property type="match status" value="1"/>
</dbReference>
<keyword evidence="2" id="KW-0997">Cell inner membrane</keyword>
<dbReference type="Gene3D" id="3.90.550.10">
    <property type="entry name" value="Spore Coat Polysaccharide Biosynthesis Protein SpsA, Chain A"/>
    <property type="match status" value="1"/>
</dbReference>
<keyword evidence="2" id="KW-1003">Cell membrane</keyword>
<comment type="similarity">
    <text evidence="1">Belongs to the glycosyltransferase 2 family.</text>
</comment>
<protein>
    <submittedName>
        <fullName evidence="6">Glycosyl transferase family 2</fullName>
    </submittedName>
</protein>
<evidence type="ECO:0000259" key="5">
    <source>
        <dbReference type="Pfam" id="PF00535"/>
    </source>
</evidence>
<evidence type="ECO:0000313" key="6">
    <source>
        <dbReference type="EMBL" id="PZP24993.1"/>
    </source>
</evidence>
<keyword evidence="3" id="KW-0328">Glycosyltransferase</keyword>
<proteinExistence type="inferred from homology"/>
<dbReference type="InterPro" id="IPR001173">
    <property type="entry name" value="Glyco_trans_2-like"/>
</dbReference>
<keyword evidence="4 6" id="KW-0808">Transferase</keyword>
<evidence type="ECO:0000256" key="1">
    <source>
        <dbReference type="ARBA" id="ARBA00006739"/>
    </source>
</evidence>
<evidence type="ECO:0000256" key="4">
    <source>
        <dbReference type="ARBA" id="ARBA00022679"/>
    </source>
</evidence>
<dbReference type="PANTHER" id="PTHR43179:SF12">
    <property type="entry name" value="GALACTOFURANOSYLTRANSFERASE GLFT2"/>
    <property type="match status" value="1"/>
</dbReference>
<name>A0A2W5D417_9PSED</name>
<dbReference type="GO" id="GO:0016757">
    <property type="term" value="F:glycosyltransferase activity"/>
    <property type="evidence" value="ECO:0007669"/>
    <property type="project" value="UniProtKB-KW"/>
</dbReference>
<dbReference type="CDD" id="cd04185">
    <property type="entry name" value="GT_2_like_b"/>
    <property type="match status" value="1"/>
</dbReference>